<dbReference type="Pfam" id="PF04041">
    <property type="entry name" value="Glyco_hydro_130"/>
    <property type="match status" value="1"/>
</dbReference>
<feature type="chain" id="PRO_5045121014" description="Pesticidal protein Cry15Aa" evidence="4">
    <location>
        <begin position="29"/>
        <end position="374"/>
    </location>
</feature>
<evidence type="ECO:0008006" key="7">
    <source>
        <dbReference type="Google" id="ProtNLM"/>
    </source>
</evidence>
<keyword evidence="6" id="KW-1185">Reference proteome</keyword>
<dbReference type="Proteomes" id="UP001476282">
    <property type="component" value="Unassembled WGS sequence"/>
</dbReference>
<name>A0ABP9UTA9_9BACT</name>
<proteinExistence type="inferred from homology"/>
<dbReference type="SUPFAM" id="SSF75005">
    <property type="entry name" value="Arabinanase/levansucrase/invertase"/>
    <property type="match status" value="1"/>
</dbReference>
<evidence type="ECO:0000256" key="4">
    <source>
        <dbReference type="SAM" id="SignalP"/>
    </source>
</evidence>
<evidence type="ECO:0000256" key="3">
    <source>
        <dbReference type="ARBA" id="ARBA00024356"/>
    </source>
</evidence>
<dbReference type="PIRSF" id="PIRSF016202">
    <property type="entry name" value="PH1107"/>
    <property type="match status" value="1"/>
</dbReference>
<comment type="caution">
    <text evidence="5">The sequence shown here is derived from an EMBL/GenBank/DDBJ whole genome shotgun (WGS) entry which is preliminary data.</text>
</comment>
<reference evidence="5 6" key="1">
    <citation type="submission" date="2024-02" db="EMBL/GenBank/DDBJ databases">
        <title>Haloferula sargassicola NBRC 104335.</title>
        <authorList>
            <person name="Ichikawa N."/>
            <person name="Katano-Makiyama Y."/>
            <person name="Hidaka K."/>
        </authorList>
    </citation>
    <scope>NUCLEOTIDE SEQUENCE [LARGE SCALE GENOMIC DNA]</scope>
    <source>
        <strain evidence="5 6">NBRC 104335</strain>
    </source>
</reference>
<dbReference type="Gene3D" id="2.115.10.20">
    <property type="entry name" value="Glycosyl hydrolase domain, family 43"/>
    <property type="match status" value="1"/>
</dbReference>
<evidence type="ECO:0000313" key="5">
    <source>
        <dbReference type="EMBL" id="GAA5484766.1"/>
    </source>
</evidence>
<organism evidence="5 6">
    <name type="scientific">Haloferula sargassicola</name>
    <dbReference type="NCBI Taxonomy" id="490096"/>
    <lineage>
        <taxon>Bacteria</taxon>
        <taxon>Pseudomonadati</taxon>
        <taxon>Verrucomicrobiota</taxon>
        <taxon>Verrucomicrobiia</taxon>
        <taxon>Verrucomicrobiales</taxon>
        <taxon>Verrucomicrobiaceae</taxon>
        <taxon>Haloferula</taxon>
    </lineage>
</organism>
<evidence type="ECO:0000313" key="6">
    <source>
        <dbReference type="Proteomes" id="UP001476282"/>
    </source>
</evidence>
<comment type="similarity">
    <text evidence="3">Belongs to the glycosyl hydrolase 130 family.</text>
</comment>
<keyword evidence="1" id="KW-0328">Glycosyltransferase</keyword>
<dbReference type="InterPro" id="IPR023296">
    <property type="entry name" value="Glyco_hydro_beta-prop_sf"/>
</dbReference>
<sequence>MPLLKKSNFSMPRLLPPLALCLALPLTAADLPDWALGPFSRPENAGPVIEPEPASTFRDPILGEPVHWEKLHTFNPAAVLKDGKIHVLYRAEDDSGEMAIGRHTSRLGLAVSDDGLDFQRRPAPVFFPAEDDQKPYEWPGGCEDPRLATAPDGSFLITYTQWNRKDFRIGIAKSDDLVTWTKLGSPFAGTRYENLRTKSAAIVHELVDGTLVAAKIDGRYWMYFGERQVNLASSTDLLHWQPVEAGNGKLKTLIRPRKGKFDSSLTEVGPQAVKTDNGIVLIYNARNANGADRDPAHPAGVYGCGQVLFSADDPAKVLDQLDEPFFKPELDWEKTGQYASGTTFAEGLLHHDGRWFLYYGCADSFVGVAMTPAP</sequence>
<dbReference type="PANTHER" id="PTHR34106">
    <property type="entry name" value="GLYCOSIDASE"/>
    <property type="match status" value="1"/>
</dbReference>
<protein>
    <recommendedName>
        <fullName evidence="7">Pesticidal protein Cry15Aa</fullName>
    </recommendedName>
</protein>
<dbReference type="CDD" id="cd18610">
    <property type="entry name" value="GH130_BT3780-like"/>
    <property type="match status" value="1"/>
</dbReference>
<dbReference type="EMBL" id="BAABRI010000034">
    <property type="protein sequence ID" value="GAA5484766.1"/>
    <property type="molecule type" value="Genomic_DNA"/>
</dbReference>
<dbReference type="PANTHER" id="PTHR34106:SF5">
    <property type="entry name" value="GLYCOSIDASE"/>
    <property type="match status" value="1"/>
</dbReference>
<dbReference type="InterPro" id="IPR007184">
    <property type="entry name" value="Mannoside_phosphorylase"/>
</dbReference>
<evidence type="ECO:0000256" key="2">
    <source>
        <dbReference type="ARBA" id="ARBA00022679"/>
    </source>
</evidence>
<feature type="signal peptide" evidence="4">
    <location>
        <begin position="1"/>
        <end position="28"/>
    </location>
</feature>
<gene>
    <name evidence="5" type="ORF">Hsar01_04012</name>
</gene>
<accession>A0ABP9UTA9</accession>
<keyword evidence="4" id="KW-0732">Signal</keyword>
<keyword evidence="2" id="KW-0808">Transferase</keyword>
<evidence type="ECO:0000256" key="1">
    <source>
        <dbReference type="ARBA" id="ARBA00022676"/>
    </source>
</evidence>